<evidence type="ECO:0008006" key="3">
    <source>
        <dbReference type="Google" id="ProtNLM"/>
    </source>
</evidence>
<sequence length="78" mass="8692">MFKTRLSKILTAIFVFAAIMGPGPGLYLINPSPEDTTTATFLGMPVLFAWAVFWFFVQAGVVLVAYCKLWTKQNDLDT</sequence>
<evidence type="ECO:0000313" key="2">
    <source>
        <dbReference type="EMBL" id="SVC82177.1"/>
    </source>
</evidence>
<gene>
    <name evidence="2" type="ORF">METZ01_LOCUS335031</name>
</gene>
<keyword evidence="1" id="KW-0812">Transmembrane</keyword>
<reference evidence="2" key="1">
    <citation type="submission" date="2018-05" db="EMBL/GenBank/DDBJ databases">
        <authorList>
            <person name="Lanie J.A."/>
            <person name="Ng W.-L."/>
            <person name="Kazmierczak K.M."/>
            <person name="Andrzejewski T.M."/>
            <person name="Davidsen T.M."/>
            <person name="Wayne K.J."/>
            <person name="Tettelin H."/>
            <person name="Glass J.I."/>
            <person name="Rusch D."/>
            <person name="Podicherti R."/>
            <person name="Tsui H.-C.T."/>
            <person name="Winkler M.E."/>
        </authorList>
    </citation>
    <scope>NUCLEOTIDE SEQUENCE</scope>
</reference>
<keyword evidence="1" id="KW-0472">Membrane</keyword>
<organism evidence="2">
    <name type="scientific">marine metagenome</name>
    <dbReference type="NCBI Taxonomy" id="408172"/>
    <lineage>
        <taxon>unclassified sequences</taxon>
        <taxon>metagenomes</taxon>
        <taxon>ecological metagenomes</taxon>
    </lineage>
</organism>
<proteinExistence type="predicted"/>
<name>A0A382QAV6_9ZZZZ</name>
<evidence type="ECO:0000256" key="1">
    <source>
        <dbReference type="SAM" id="Phobius"/>
    </source>
</evidence>
<dbReference type="EMBL" id="UINC01112911">
    <property type="protein sequence ID" value="SVC82177.1"/>
    <property type="molecule type" value="Genomic_DNA"/>
</dbReference>
<feature type="transmembrane region" description="Helical" evidence="1">
    <location>
        <begin position="9"/>
        <end position="29"/>
    </location>
</feature>
<feature type="transmembrane region" description="Helical" evidence="1">
    <location>
        <begin position="41"/>
        <end position="66"/>
    </location>
</feature>
<protein>
    <recommendedName>
        <fullName evidence="3">DUF3311 domain-containing protein</fullName>
    </recommendedName>
</protein>
<accession>A0A382QAV6</accession>
<dbReference type="AlphaFoldDB" id="A0A382QAV6"/>
<keyword evidence="1" id="KW-1133">Transmembrane helix</keyword>